<dbReference type="KEGG" id="ccro:CMC5_034830"/>
<proteinExistence type="predicted"/>
<evidence type="ECO:0000313" key="4">
    <source>
        <dbReference type="EMBL" id="AKT39336.1"/>
    </source>
</evidence>
<dbReference type="PATRIC" id="fig|52.7.peg.3839"/>
<keyword evidence="5" id="KW-1185">Reference proteome</keyword>
<keyword evidence="2" id="KW-0067">ATP-binding</keyword>
<dbReference type="GO" id="GO:0005524">
    <property type="term" value="F:ATP binding"/>
    <property type="evidence" value="ECO:0007669"/>
    <property type="project" value="UniProtKB-KW"/>
</dbReference>
<evidence type="ECO:0000313" key="5">
    <source>
        <dbReference type="Proteomes" id="UP000067626"/>
    </source>
</evidence>
<dbReference type="InterPro" id="IPR027417">
    <property type="entry name" value="P-loop_NTPase"/>
</dbReference>
<evidence type="ECO:0000256" key="2">
    <source>
        <dbReference type="ARBA" id="ARBA00022840"/>
    </source>
</evidence>
<keyword evidence="1" id="KW-0547">Nucleotide-binding</keyword>
<protein>
    <recommendedName>
        <fullName evidence="3">ABC transporter domain-containing protein</fullName>
    </recommendedName>
</protein>
<dbReference type="Pfam" id="PF00005">
    <property type="entry name" value="ABC_tran"/>
    <property type="match status" value="1"/>
</dbReference>
<sequence>MSAPALEASLTVTVGDDEDRFSVTAELSLDRGVLVLFGPSGAGKSLTLRALGGLLRPVAGYVRATGEVLYDGERRIFVRPERRRMGYVPQLPSLFPHLSVARNVAFGLPFRERRRRGPRVTALMEEVGIAHLAGARPSSLSGGERQRVALARALLVEPRLLLLDEPFASIDQAGRAELRQVLRETLARHGTPAVLVTHDPEEALALGDTMVRFERGRTVAQGSPAALLREDGVVLLTGVTTGTTTEAGEGRVALALREARLEGPAEVLSGVKESLRLTLRTPRT</sequence>
<dbReference type="SMART" id="SM00382">
    <property type="entry name" value="AAA"/>
    <property type="match status" value="1"/>
</dbReference>
<evidence type="ECO:0000256" key="1">
    <source>
        <dbReference type="ARBA" id="ARBA00022741"/>
    </source>
</evidence>
<dbReference type="SUPFAM" id="SSF52540">
    <property type="entry name" value="P-loop containing nucleoside triphosphate hydrolases"/>
    <property type="match status" value="1"/>
</dbReference>
<dbReference type="PANTHER" id="PTHR43514">
    <property type="entry name" value="ABC TRANSPORTER I FAMILY MEMBER 10"/>
    <property type="match status" value="1"/>
</dbReference>
<dbReference type="RefSeq" id="WP_050431445.1">
    <property type="nucleotide sequence ID" value="NZ_CP012159.1"/>
</dbReference>
<dbReference type="PROSITE" id="PS00211">
    <property type="entry name" value="ABC_TRANSPORTER_1"/>
    <property type="match status" value="1"/>
</dbReference>
<reference evidence="4 5" key="1">
    <citation type="submission" date="2015-07" db="EMBL/GenBank/DDBJ databases">
        <title>Genome analysis of myxobacterium Chondromyces crocatus Cm c5 reveals a high potential for natural compound synthesis and the genetic basis for the loss of fruiting body formation.</title>
        <authorList>
            <person name="Zaburannyi N."/>
            <person name="Bunk B."/>
            <person name="Maier J."/>
            <person name="Overmann J."/>
            <person name="Mueller R."/>
        </authorList>
    </citation>
    <scope>NUCLEOTIDE SEQUENCE [LARGE SCALE GENOMIC DNA]</scope>
    <source>
        <strain evidence="4 5">Cm c5</strain>
    </source>
</reference>
<dbReference type="InterPro" id="IPR050334">
    <property type="entry name" value="Molybdenum_import_ModC"/>
</dbReference>
<gene>
    <name evidence="4" type="ORF">CMC5_034830</name>
</gene>
<accession>A0A0K1EEP0</accession>
<dbReference type="PROSITE" id="PS50893">
    <property type="entry name" value="ABC_TRANSPORTER_2"/>
    <property type="match status" value="1"/>
</dbReference>
<dbReference type="InterPro" id="IPR003593">
    <property type="entry name" value="AAA+_ATPase"/>
</dbReference>
<dbReference type="AlphaFoldDB" id="A0A0K1EEP0"/>
<dbReference type="GO" id="GO:0016887">
    <property type="term" value="F:ATP hydrolysis activity"/>
    <property type="evidence" value="ECO:0007669"/>
    <property type="project" value="InterPro"/>
</dbReference>
<name>A0A0K1EEP0_CHOCO</name>
<dbReference type="Gene3D" id="3.40.50.300">
    <property type="entry name" value="P-loop containing nucleotide triphosphate hydrolases"/>
    <property type="match status" value="1"/>
</dbReference>
<organism evidence="4 5">
    <name type="scientific">Chondromyces crocatus</name>
    <dbReference type="NCBI Taxonomy" id="52"/>
    <lineage>
        <taxon>Bacteria</taxon>
        <taxon>Pseudomonadati</taxon>
        <taxon>Myxococcota</taxon>
        <taxon>Polyangia</taxon>
        <taxon>Polyangiales</taxon>
        <taxon>Polyangiaceae</taxon>
        <taxon>Chondromyces</taxon>
    </lineage>
</organism>
<feature type="domain" description="ABC transporter" evidence="3">
    <location>
        <begin position="6"/>
        <end position="240"/>
    </location>
</feature>
<dbReference type="EMBL" id="CP012159">
    <property type="protein sequence ID" value="AKT39336.1"/>
    <property type="molecule type" value="Genomic_DNA"/>
</dbReference>
<dbReference type="PANTHER" id="PTHR43514:SF4">
    <property type="entry name" value="ABC TRANSPORTER I FAMILY MEMBER 10"/>
    <property type="match status" value="1"/>
</dbReference>
<dbReference type="InterPro" id="IPR003439">
    <property type="entry name" value="ABC_transporter-like_ATP-bd"/>
</dbReference>
<dbReference type="STRING" id="52.CMC5_034830"/>
<evidence type="ECO:0000259" key="3">
    <source>
        <dbReference type="PROSITE" id="PS50893"/>
    </source>
</evidence>
<dbReference type="OrthoDB" id="9809450at2"/>
<dbReference type="Proteomes" id="UP000067626">
    <property type="component" value="Chromosome"/>
</dbReference>
<dbReference type="InterPro" id="IPR017871">
    <property type="entry name" value="ABC_transporter-like_CS"/>
</dbReference>